<dbReference type="AlphaFoldDB" id="A0A1Y0IEG6"/>
<dbReference type="PIRSF" id="PIRSF001488">
    <property type="entry name" value="Tdi_protein"/>
    <property type="match status" value="1"/>
</dbReference>
<dbReference type="Pfam" id="PF01323">
    <property type="entry name" value="DSBA"/>
    <property type="match status" value="1"/>
</dbReference>
<accession>A0A1Y0IEG6</accession>
<name>A0A1Y0IEG6_9GAMM</name>
<dbReference type="PANTHER" id="PTHR35891">
    <property type="entry name" value="THIOL:DISULFIDE INTERCHANGE PROTEIN DSBA"/>
    <property type="match status" value="1"/>
</dbReference>
<dbReference type="Gene3D" id="3.40.30.10">
    <property type="entry name" value="Glutaredoxin"/>
    <property type="match status" value="1"/>
</dbReference>
<keyword evidence="11" id="KW-0413">Isomerase</keyword>
<feature type="domain" description="Thioredoxin" evidence="10">
    <location>
        <begin position="14"/>
        <end position="155"/>
    </location>
</feature>
<evidence type="ECO:0000256" key="7">
    <source>
        <dbReference type="PIRNR" id="PIRNR001488"/>
    </source>
</evidence>
<keyword evidence="12" id="KW-1185">Reference proteome</keyword>
<dbReference type="SUPFAM" id="SSF52833">
    <property type="entry name" value="Thioredoxin-like"/>
    <property type="match status" value="1"/>
</dbReference>
<dbReference type="CDD" id="cd03019">
    <property type="entry name" value="DsbA_DsbA"/>
    <property type="match status" value="1"/>
</dbReference>
<evidence type="ECO:0000313" key="11">
    <source>
        <dbReference type="EMBL" id="ARU58569.1"/>
    </source>
</evidence>
<evidence type="ECO:0000256" key="8">
    <source>
        <dbReference type="PIRSR" id="PIRSR001488-1"/>
    </source>
</evidence>
<dbReference type="InterPro" id="IPR001853">
    <property type="entry name" value="DSBA-like_thioredoxin_dom"/>
</dbReference>
<keyword evidence="4 7" id="KW-0574">Periplasm</keyword>
<dbReference type="KEGG" id="ome:OLMES_4573"/>
<dbReference type="OrthoDB" id="9784896at2"/>
<feature type="chain" id="PRO_5012463038" description="Thiol:disulfide interchange protein" evidence="9">
    <location>
        <begin position="23"/>
        <end position="215"/>
    </location>
</feature>
<evidence type="ECO:0000256" key="2">
    <source>
        <dbReference type="ARBA" id="ARBA00005791"/>
    </source>
</evidence>
<evidence type="ECO:0000259" key="10">
    <source>
        <dbReference type="PROSITE" id="PS51352"/>
    </source>
</evidence>
<dbReference type="GO" id="GO:0015036">
    <property type="term" value="F:disulfide oxidoreductase activity"/>
    <property type="evidence" value="ECO:0007669"/>
    <property type="project" value="UniProtKB-ARBA"/>
</dbReference>
<evidence type="ECO:0000256" key="5">
    <source>
        <dbReference type="ARBA" id="ARBA00023157"/>
    </source>
</evidence>
<dbReference type="InterPro" id="IPR023205">
    <property type="entry name" value="DsbA/DsbL"/>
</dbReference>
<dbReference type="InterPro" id="IPR050824">
    <property type="entry name" value="Thiol_disulfide_DsbA"/>
</dbReference>
<evidence type="ECO:0000256" key="4">
    <source>
        <dbReference type="ARBA" id="ARBA00022764"/>
    </source>
</evidence>
<evidence type="ECO:0000313" key="12">
    <source>
        <dbReference type="Proteomes" id="UP000196027"/>
    </source>
</evidence>
<comment type="subcellular location">
    <subcellularLocation>
        <location evidence="1 7">Periplasm</location>
    </subcellularLocation>
</comment>
<dbReference type="InterPro" id="IPR036249">
    <property type="entry name" value="Thioredoxin-like_sf"/>
</dbReference>
<keyword evidence="5 7" id="KW-1015">Disulfide bond</keyword>
<comment type="similarity">
    <text evidence="2">Belongs to the thioredoxin family. DsbA subfamily.</text>
</comment>
<protein>
    <recommendedName>
        <fullName evidence="7">Thiol:disulfide interchange protein</fullName>
    </recommendedName>
</protein>
<keyword evidence="6" id="KW-0676">Redox-active center</keyword>
<evidence type="ECO:0000256" key="3">
    <source>
        <dbReference type="ARBA" id="ARBA00022729"/>
    </source>
</evidence>
<evidence type="ECO:0000256" key="1">
    <source>
        <dbReference type="ARBA" id="ARBA00004418"/>
    </source>
</evidence>
<dbReference type="PANTHER" id="PTHR35891:SF2">
    <property type="entry name" value="THIOL:DISULFIDE INTERCHANGE PROTEIN DSBA"/>
    <property type="match status" value="1"/>
</dbReference>
<dbReference type="InterPro" id="IPR013766">
    <property type="entry name" value="Thioredoxin_domain"/>
</dbReference>
<feature type="signal peptide" evidence="9">
    <location>
        <begin position="1"/>
        <end position="22"/>
    </location>
</feature>
<dbReference type="GO" id="GO:0042597">
    <property type="term" value="C:periplasmic space"/>
    <property type="evidence" value="ECO:0007669"/>
    <property type="project" value="UniProtKB-SubCell"/>
</dbReference>
<dbReference type="InterPro" id="IPR017937">
    <property type="entry name" value="Thioredoxin_CS"/>
</dbReference>
<dbReference type="EMBL" id="CP021425">
    <property type="protein sequence ID" value="ARU58569.1"/>
    <property type="molecule type" value="Genomic_DNA"/>
</dbReference>
<evidence type="ECO:0000256" key="9">
    <source>
        <dbReference type="SAM" id="SignalP"/>
    </source>
</evidence>
<dbReference type="RefSeq" id="WP_087463331.1">
    <property type="nucleotide sequence ID" value="NZ_CP021425.1"/>
</dbReference>
<dbReference type="PROSITE" id="PS00194">
    <property type="entry name" value="THIOREDOXIN_1"/>
    <property type="match status" value="1"/>
</dbReference>
<keyword evidence="3 9" id="KW-0732">Signal</keyword>
<feature type="disulfide bond" description="Redox-active" evidence="8">
    <location>
        <begin position="58"/>
        <end position="61"/>
    </location>
</feature>
<dbReference type="PROSITE" id="PS51352">
    <property type="entry name" value="THIOREDOXIN_2"/>
    <property type="match status" value="1"/>
</dbReference>
<organism evidence="11 12">
    <name type="scientific">Oleiphilus messinensis</name>
    <dbReference type="NCBI Taxonomy" id="141451"/>
    <lineage>
        <taxon>Bacteria</taxon>
        <taxon>Pseudomonadati</taxon>
        <taxon>Pseudomonadota</taxon>
        <taxon>Gammaproteobacteria</taxon>
        <taxon>Oceanospirillales</taxon>
        <taxon>Oleiphilaceae</taxon>
        <taxon>Oleiphilus</taxon>
    </lineage>
</organism>
<proteinExistence type="inferred from homology"/>
<gene>
    <name evidence="11" type="ORF">OLMES_4573</name>
</gene>
<evidence type="ECO:0000256" key="6">
    <source>
        <dbReference type="ARBA" id="ARBA00023284"/>
    </source>
</evidence>
<dbReference type="Proteomes" id="UP000196027">
    <property type="component" value="Chromosome"/>
</dbReference>
<reference evidence="11 12" key="1">
    <citation type="submission" date="2017-05" db="EMBL/GenBank/DDBJ databases">
        <title>Genomic insights into alkan degradation activity of Oleiphilus messinensis.</title>
        <authorList>
            <person name="Kozyavkin S.A."/>
            <person name="Slesarev A.I."/>
            <person name="Golyshin P.N."/>
            <person name="Korzhenkov A."/>
            <person name="Golyshina O.N."/>
            <person name="Toshchakov S.V."/>
        </authorList>
    </citation>
    <scope>NUCLEOTIDE SEQUENCE [LARGE SCALE GENOMIC DNA]</scope>
    <source>
        <strain evidence="11 12">ME102</strain>
    </source>
</reference>
<sequence>MLKKVVWLWAVILFLPVSLANAAEEQWVAGQHYDVLPYPVRTRDSSKIEVVELFWYGCPHCDKLNPLITAWEKKLPDDVDFWFSPAIFGKSWKIHAQAFYAAEALGVQGKLHDKFFDALHRERLKLNTEDQLASFFVRNGVKEEDFRKAFNSFSVKKSKLDQAESRGKSYRATGVPALIVNGKYRIAATKAGSHQNMIKVAEFLIEKERAAMAVK</sequence>
<dbReference type="GO" id="GO:0016853">
    <property type="term" value="F:isomerase activity"/>
    <property type="evidence" value="ECO:0007669"/>
    <property type="project" value="UniProtKB-KW"/>
</dbReference>